<dbReference type="EMBL" id="MNPL01004038">
    <property type="protein sequence ID" value="OQR77025.1"/>
    <property type="molecule type" value="Genomic_DNA"/>
</dbReference>
<feature type="domain" description="TTI1 N-terminal TPR" evidence="2">
    <location>
        <begin position="30"/>
        <end position="247"/>
    </location>
</feature>
<dbReference type="OrthoDB" id="6511528at2759"/>
<accession>A0A1V9XU75</accession>
<organism evidence="4 5">
    <name type="scientific">Tropilaelaps mercedesae</name>
    <dbReference type="NCBI Taxonomy" id="418985"/>
    <lineage>
        <taxon>Eukaryota</taxon>
        <taxon>Metazoa</taxon>
        <taxon>Ecdysozoa</taxon>
        <taxon>Arthropoda</taxon>
        <taxon>Chelicerata</taxon>
        <taxon>Arachnida</taxon>
        <taxon>Acari</taxon>
        <taxon>Parasitiformes</taxon>
        <taxon>Mesostigmata</taxon>
        <taxon>Gamasina</taxon>
        <taxon>Dermanyssoidea</taxon>
        <taxon>Laelapidae</taxon>
        <taxon>Tropilaelaps</taxon>
    </lineage>
</organism>
<dbReference type="InterPro" id="IPR016024">
    <property type="entry name" value="ARM-type_fold"/>
</dbReference>
<reference evidence="4 5" key="1">
    <citation type="journal article" date="2017" name="Gigascience">
        <title>Draft genome of the honey bee ectoparasitic mite, Tropilaelaps mercedesae, is shaped by the parasitic life history.</title>
        <authorList>
            <person name="Dong X."/>
            <person name="Armstrong S.D."/>
            <person name="Xia D."/>
            <person name="Makepeace B.L."/>
            <person name="Darby A.C."/>
            <person name="Kadowaki T."/>
        </authorList>
    </citation>
    <scope>NUCLEOTIDE SEQUENCE [LARGE SCALE GENOMIC DNA]</scope>
    <source>
        <strain evidence="4">Wuxi-XJTLU</strain>
    </source>
</reference>
<evidence type="ECO:0000313" key="5">
    <source>
        <dbReference type="Proteomes" id="UP000192247"/>
    </source>
</evidence>
<evidence type="ECO:0000259" key="2">
    <source>
        <dbReference type="Pfam" id="PF24173"/>
    </source>
</evidence>
<protein>
    <recommendedName>
        <fullName evidence="6">TELO2-interacting protein 1-like</fullName>
    </recommendedName>
</protein>
<dbReference type="PANTHER" id="PTHR18460:SF3">
    <property type="entry name" value="TELO2-INTERACTING PROTEIN 1 HOMOLOG"/>
    <property type="match status" value="1"/>
</dbReference>
<dbReference type="Proteomes" id="UP000192247">
    <property type="component" value="Unassembled WGS sequence"/>
</dbReference>
<gene>
    <name evidence="4" type="ORF">BIW11_07385</name>
</gene>
<dbReference type="InterPro" id="IPR057566">
    <property type="entry name" value="TPR_TTI1_N"/>
</dbReference>
<feature type="region of interest" description="Disordered" evidence="1">
    <location>
        <begin position="692"/>
        <end position="715"/>
    </location>
</feature>
<dbReference type="PANTHER" id="PTHR18460">
    <property type="entry name" value="TEL2 INTERACTING PROTEIN 1 TTI1 FAMILY MEMBER"/>
    <property type="match status" value="1"/>
</dbReference>
<dbReference type="InterPro" id="IPR057567">
    <property type="entry name" value="TPR_TTI1_C"/>
</dbReference>
<keyword evidence="5" id="KW-1185">Reference proteome</keyword>
<evidence type="ECO:0000313" key="4">
    <source>
        <dbReference type="EMBL" id="OQR77025.1"/>
    </source>
</evidence>
<evidence type="ECO:0008006" key="6">
    <source>
        <dbReference type="Google" id="ProtNLM"/>
    </source>
</evidence>
<evidence type="ECO:0000259" key="3">
    <source>
        <dbReference type="Pfam" id="PF24181"/>
    </source>
</evidence>
<dbReference type="GO" id="GO:0005737">
    <property type="term" value="C:cytoplasm"/>
    <property type="evidence" value="ECO:0007669"/>
    <property type="project" value="TreeGrafter"/>
</dbReference>
<evidence type="ECO:0000256" key="1">
    <source>
        <dbReference type="SAM" id="MobiDB-lite"/>
    </source>
</evidence>
<sequence length="951" mass="106018">MASSLEGYKNKVVHVVTGDGRSFIGTLKVLRGGTLADVERLAEAITLCPDDVLVEYQNHVLLPLLSQLQRGSHSEKVNTCLLDTLRSVLDRLGGRQRDAEALRNVILTLLMFFCHPEGGFQPYASEDLLLRLSDIIHTIFTRIDPTLLVQVYTGQEFQVVVVPLIKTLVDLIGHRCKELKLCSIETLRASYLSSQIEVAKTVCNFLPGIASCLLREVMDFSEKSHRVFSAALHAFADSVRLVMTDEYDLGMDFYERSTPNLIACISTLQRVCCPPHFKECEPSCKYFATKILGNCSGHLEGAIPACLEILLTLEGPRALNLEELTGLTKLAESVSVKAKLLECFEKLFVRMPRISAVGLDAEKVAFIRQLHGLLRIHSGTIAKAIQNELSRRRFFTSLFQLVALDCSTLRISPSNQPCNEPIRNLHRQTKALDANAISDLRAFCQAFGASLDVATCRDILLECIRVKRWRAEAALICSFVIEGVRPEESGGTEFIDYIIEAFPVDDSTTSVLQRVFLLAQVRHLISKTQCLNENVLAFILARQEDDADVCMVSAEKALFETPKAMGFTNLEDLLAEKAQDITSSLDELLVEDPATFHAACRGLFTYLPERAIDAYTPLFTCLINHLAVGDVVQTLTTLHSLLKCLETRCPQPRLQVETKSAESLRDFAARLLRNAEAARAAEATIGEEVSEDFNPEDMLNMKEESGDNGRYSVGDKQPADLPGPVQVCVDLIDACVNMQSGGLFVHTKAFEVIADGLTFIETYEDQLLPIVHLVWEALVYRLRSSDNFALSTKALTVLSTLCRTSRSFVRDRIVKELWPRFCSFLHEQRHASTSTPFREYCHLSVYKYQLALLECLGEYAGQLELTEEHLSKVLAPVVAYVLDAGQPVELQQAASAAVHKMAALSPECVRFHVRKAILDRRGNGCSWCDLRLRDQPDAETLKKFPAHVATW</sequence>
<dbReference type="STRING" id="418985.A0A1V9XU75"/>
<dbReference type="Pfam" id="PF24176">
    <property type="entry name" value="TPR_TTI1_2nd"/>
    <property type="match status" value="1"/>
</dbReference>
<dbReference type="AlphaFoldDB" id="A0A1V9XU75"/>
<comment type="caution">
    <text evidence="4">The sequence shown here is derived from an EMBL/GenBank/DDBJ whole genome shotgun (WGS) entry which is preliminary data.</text>
</comment>
<dbReference type="SUPFAM" id="SSF48371">
    <property type="entry name" value="ARM repeat"/>
    <property type="match status" value="1"/>
</dbReference>
<dbReference type="InParanoid" id="A0A1V9XU75"/>
<dbReference type="Pfam" id="PF24181">
    <property type="entry name" value="TPR_TTI1_C"/>
    <property type="match status" value="1"/>
</dbReference>
<name>A0A1V9XU75_9ACAR</name>
<proteinExistence type="predicted"/>
<feature type="domain" description="TTI1 C-terminal TPR" evidence="3">
    <location>
        <begin position="638"/>
        <end position="908"/>
    </location>
</feature>
<dbReference type="Pfam" id="PF24173">
    <property type="entry name" value="TPR_TTI1_N"/>
    <property type="match status" value="1"/>
</dbReference>
<dbReference type="InterPro" id="IPR052587">
    <property type="entry name" value="TELO2-interacting_protein_1"/>
</dbReference>